<comment type="caution">
    <text evidence="2">The sequence shown here is derived from an EMBL/GenBank/DDBJ whole genome shotgun (WGS) entry which is preliminary data.</text>
</comment>
<dbReference type="AlphaFoldDB" id="A0A397GM49"/>
<accession>A0A397GM49</accession>
<feature type="region of interest" description="Disordered" evidence="1">
    <location>
        <begin position="1"/>
        <end position="21"/>
    </location>
</feature>
<evidence type="ECO:0000256" key="1">
    <source>
        <dbReference type="SAM" id="MobiDB-lite"/>
    </source>
</evidence>
<proteinExistence type="predicted"/>
<name>A0A397GM49_9GLOM</name>
<reference evidence="2 3" key="1">
    <citation type="submission" date="2018-08" db="EMBL/GenBank/DDBJ databases">
        <title>Genome and evolution of the arbuscular mycorrhizal fungus Diversispora epigaea (formerly Glomus versiforme) and its bacterial endosymbionts.</title>
        <authorList>
            <person name="Sun X."/>
            <person name="Fei Z."/>
            <person name="Harrison M."/>
        </authorList>
    </citation>
    <scope>NUCLEOTIDE SEQUENCE [LARGE SCALE GENOMIC DNA]</scope>
    <source>
        <strain evidence="2 3">IT104</strain>
    </source>
</reference>
<evidence type="ECO:0000313" key="3">
    <source>
        <dbReference type="Proteomes" id="UP000266861"/>
    </source>
</evidence>
<keyword evidence="3" id="KW-1185">Reference proteome</keyword>
<dbReference type="OrthoDB" id="2382084at2759"/>
<gene>
    <name evidence="2" type="ORF">Glove_495g46</name>
</gene>
<organism evidence="2 3">
    <name type="scientific">Diversispora epigaea</name>
    <dbReference type="NCBI Taxonomy" id="1348612"/>
    <lineage>
        <taxon>Eukaryota</taxon>
        <taxon>Fungi</taxon>
        <taxon>Fungi incertae sedis</taxon>
        <taxon>Mucoromycota</taxon>
        <taxon>Glomeromycotina</taxon>
        <taxon>Glomeromycetes</taxon>
        <taxon>Diversisporales</taxon>
        <taxon>Diversisporaceae</taxon>
        <taxon>Diversispora</taxon>
    </lineage>
</organism>
<dbReference type="EMBL" id="PQFF01000430">
    <property type="protein sequence ID" value="RHZ50546.1"/>
    <property type="molecule type" value="Genomic_DNA"/>
</dbReference>
<sequence length="207" mass="24111">MFYHIRSGQESNTGLRNPSELVNSTSEFGRKDIKALDIQYLNGNMRMFEAMPDSPYDDSLLVQNVNKKQLYDFFTDDSFIKNWNNKEKALAGYISDVLMKEFSNAGKCEKVTDSFVNFLLGGLEFNMYPFFLDLKANCYFRVLNKKITSETDFSIRLRKSNLYVIIDEDKHLHNVNKNSWWGECQIAGKLLASAFVNHKQIQGKYRY</sequence>
<dbReference type="Proteomes" id="UP000266861">
    <property type="component" value="Unassembled WGS sequence"/>
</dbReference>
<protein>
    <submittedName>
        <fullName evidence="2">Uncharacterized protein</fullName>
    </submittedName>
</protein>
<evidence type="ECO:0000313" key="2">
    <source>
        <dbReference type="EMBL" id="RHZ50546.1"/>
    </source>
</evidence>
<feature type="compositionally biased region" description="Polar residues" evidence="1">
    <location>
        <begin position="8"/>
        <end position="21"/>
    </location>
</feature>